<feature type="compositionally biased region" description="Basic residues" evidence="1">
    <location>
        <begin position="59"/>
        <end position="98"/>
    </location>
</feature>
<evidence type="ECO:0000313" key="2">
    <source>
        <dbReference type="EMBL" id="JAD62370.1"/>
    </source>
</evidence>
<feature type="region of interest" description="Disordered" evidence="1">
    <location>
        <begin position="1"/>
        <end position="98"/>
    </location>
</feature>
<feature type="compositionally biased region" description="Low complexity" evidence="1">
    <location>
        <begin position="8"/>
        <end position="23"/>
    </location>
</feature>
<organism evidence="2">
    <name type="scientific">Arundo donax</name>
    <name type="common">Giant reed</name>
    <name type="synonym">Donax arundinaceus</name>
    <dbReference type="NCBI Taxonomy" id="35708"/>
    <lineage>
        <taxon>Eukaryota</taxon>
        <taxon>Viridiplantae</taxon>
        <taxon>Streptophyta</taxon>
        <taxon>Embryophyta</taxon>
        <taxon>Tracheophyta</taxon>
        <taxon>Spermatophyta</taxon>
        <taxon>Magnoliopsida</taxon>
        <taxon>Liliopsida</taxon>
        <taxon>Poales</taxon>
        <taxon>Poaceae</taxon>
        <taxon>PACMAD clade</taxon>
        <taxon>Arundinoideae</taxon>
        <taxon>Arundineae</taxon>
        <taxon>Arundo</taxon>
    </lineage>
</organism>
<name>A0A0A9BMB0_ARUDO</name>
<reference evidence="2" key="1">
    <citation type="submission" date="2014-09" db="EMBL/GenBank/DDBJ databases">
        <authorList>
            <person name="Magalhaes I.L.F."/>
            <person name="Oliveira U."/>
            <person name="Santos F.R."/>
            <person name="Vidigal T.H.D.A."/>
            <person name="Brescovit A.D."/>
            <person name="Santos A.J."/>
        </authorList>
    </citation>
    <scope>NUCLEOTIDE SEQUENCE</scope>
    <source>
        <tissue evidence="2">Shoot tissue taken approximately 20 cm above the soil surface</tissue>
    </source>
</reference>
<protein>
    <submittedName>
        <fullName evidence="2">Uncharacterized protein</fullName>
    </submittedName>
</protein>
<dbReference type="AlphaFoldDB" id="A0A0A9BMB0"/>
<dbReference type="EMBL" id="GBRH01235525">
    <property type="protein sequence ID" value="JAD62370.1"/>
    <property type="molecule type" value="Transcribed_RNA"/>
</dbReference>
<accession>A0A0A9BMB0</accession>
<proteinExistence type="predicted"/>
<reference evidence="2" key="2">
    <citation type="journal article" date="2015" name="Data Brief">
        <title>Shoot transcriptome of the giant reed, Arundo donax.</title>
        <authorList>
            <person name="Barrero R.A."/>
            <person name="Guerrero F.D."/>
            <person name="Moolhuijzen P."/>
            <person name="Goolsby J.A."/>
            <person name="Tidwell J."/>
            <person name="Bellgard S.E."/>
            <person name="Bellgard M.I."/>
        </authorList>
    </citation>
    <scope>NUCLEOTIDE SEQUENCE</scope>
    <source>
        <tissue evidence="2">Shoot tissue taken approximately 20 cm above the soil surface</tissue>
    </source>
</reference>
<sequence length="167" mass="19019">MRRRPRPRAAAAAGASASRPGPLSRRRSGRPRSETPPSTCPRTCCTAGPSPVPLASRRTSSRARRLRHRRRCPRRRLVRPGRAARRSRATRSGLRGRRRRPRSCRWWTRCSRPSDPAARASMWSLPSPDGFHGKKSTHLRSKPCLLFLMENLRSGHLMYIWGLEIPS</sequence>
<evidence type="ECO:0000256" key="1">
    <source>
        <dbReference type="SAM" id="MobiDB-lite"/>
    </source>
</evidence>
<feature type="compositionally biased region" description="Low complexity" evidence="1">
    <location>
        <begin position="35"/>
        <end position="46"/>
    </location>
</feature>